<keyword evidence="1" id="KW-1133">Transmembrane helix</keyword>
<evidence type="ECO:0000313" key="2">
    <source>
        <dbReference type="EMBL" id="OTP24852.1"/>
    </source>
</evidence>
<protein>
    <submittedName>
        <fullName evidence="2">Uncharacterized protein</fullName>
    </submittedName>
</protein>
<keyword evidence="1" id="KW-0812">Transmembrane</keyword>
<gene>
    <name evidence="2" type="ORF">A5802_003007</name>
</gene>
<comment type="caution">
    <text evidence="2">The sequence shown here is derived from an EMBL/GenBank/DDBJ whole genome shotgun (WGS) entry which is preliminary data.</text>
</comment>
<name>A0A242KW34_ENTMU</name>
<keyword evidence="1" id="KW-0472">Membrane</keyword>
<reference evidence="2 3" key="1">
    <citation type="submission" date="2017-05" db="EMBL/GenBank/DDBJ databases">
        <title>The Genome Sequence of Enterococcus mundtii 6B1_DIV0119.</title>
        <authorList>
            <consortium name="The Broad Institute Genomics Platform"/>
            <consortium name="The Broad Institute Genomic Center for Infectious Diseases"/>
            <person name="Earl A."/>
            <person name="Manson A."/>
            <person name="Schwartman J."/>
            <person name="Gilmore M."/>
            <person name="Abouelleil A."/>
            <person name="Cao P."/>
            <person name="Chapman S."/>
            <person name="Cusick C."/>
            <person name="Shea T."/>
            <person name="Young S."/>
            <person name="Neafsey D."/>
            <person name="Nusbaum C."/>
            <person name="Birren B."/>
        </authorList>
    </citation>
    <scope>NUCLEOTIDE SEQUENCE [LARGE SCALE GENOMIC DNA]</scope>
    <source>
        <strain evidence="2 3">6B1_DIV0119</strain>
    </source>
</reference>
<feature type="transmembrane region" description="Helical" evidence="1">
    <location>
        <begin position="24"/>
        <end position="43"/>
    </location>
</feature>
<evidence type="ECO:0000256" key="1">
    <source>
        <dbReference type="SAM" id="Phobius"/>
    </source>
</evidence>
<dbReference type="Proteomes" id="UP000195024">
    <property type="component" value="Unassembled WGS sequence"/>
</dbReference>
<dbReference type="AlphaFoldDB" id="A0A242KW34"/>
<proteinExistence type="predicted"/>
<sequence>MLGDFSYYLGIIFNPIILLLKDNIFIGVVLLLYVELICYVPLFN</sequence>
<dbReference type="EMBL" id="NGMS01000004">
    <property type="protein sequence ID" value="OTP24852.1"/>
    <property type="molecule type" value="Genomic_DNA"/>
</dbReference>
<organism evidence="2 3">
    <name type="scientific">Enterococcus mundtii</name>
    <dbReference type="NCBI Taxonomy" id="53346"/>
    <lineage>
        <taxon>Bacteria</taxon>
        <taxon>Bacillati</taxon>
        <taxon>Bacillota</taxon>
        <taxon>Bacilli</taxon>
        <taxon>Lactobacillales</taxon>
        <taxon>Enterococcaceae</taxon>
        <taxon>Enterococcus</taxon>
    </lineage>
</organism>
<evidence type="ECO:0000313" key="3">
    <source>
        <dbReference type="Proteomes" id="UP000195024"/>
    </source>
</evidence>
<accession>A0A242KW34</accession>